<accession>A0AAE8C384</accession>
<name>A0AAE8C384_9CAUD</name>
<dbReference type="Proteomes" id="UP000827235">
    <property type="component" value="Segment"/>
</dbReference>
<keyword evidence="2" id="KW-1185">Reference proteome</keyword>
<gene>
    <name evidence="1" type="ORF">101117UKE2_003</name>
</gene>
<evidence type="ECO:0000313" key="2">
    <source>
        <dbReference type="Proteomes" id="UP000827235"/>
    </source>
</evidence>
<protein>
    <submittedName>
        <fullName evidence="1">Uncharacterized protein</fullName>
    </submittedName>
</protein>
<proteinExistence type="predicted"/>
<dbReference type="EMBL" id="MZ234019">
    <property type="protein sequence ID" value="QZI79569.1"/>
    <property type="molecule type" value="Genomic_DNA"/>
</dbReference>
<reference evidence="1 2" key="1">
    <citation type="submission" date="2021-05" db="EMBL/GenBank/DDBJ databases">
        <title>Naturally bred epsilon2 phages have an improved host range and effectivity in uropathogenic E. coli over their ancestor phages.</title>
        <authorList>
            <person name="Saez D."/>
            <person name="Loose M."/>
            <person name="Mutti M."/>
            <person name="Visram Z."/>
            <person name="Hitzenhammer E."/>
            <person name="Dippel D."/>
            <person name="Tisakova L."/>
            <person name="Schertler S."/>
            <person name="Wittmann J."/>
            <person name="Corsini L."/>
            <person name="Wagenlehner F."/>
        </authorList>
    </citation>
    <scope>NUCLEOTIDE SEQUENCE [LARGE SCALE GENOMIC DNA]</scope>
</reference>
<evidence type="ECO:0000313" key="1">
    <source>
        <dbReference type="EMBL" id="QZI79569.1"/>
    </source>
</evidence>
<sequence>MRHVYVNEMLQVIGKEKATPEGMAYQYYAKQ</sequence>
<organism evidence="1 2">
    <name type="scientific">Escherichia phage vB_EcoP-101117UKE2</name>
    <dbReference type="NCBI Taxonomy" id="2865796"/>
    <lineage>
        <taxon>Viruses</taxon>
        <taxon>Duplodnaviria</taxon>
        <taxon>Heunggongvirae</taxon>
        <taxon>Uroviricota</taxon>
        <taxon>Caudoviricetes</taxon>
        <taxon>Autographivirales</taxon>
        <taxon>Autosignataviridae</taxon>
        <taxon>Molineuxvirinae</taxon>
        <taxon>Rodentiumvirus</taxon>
        <taxon>Rodentiumvirus P101117UKE2</taxon>
    </lineage>
</organism>